<gene>
    <name evidence="2" type="ORF">PCOR1329_LOCUS83650</name>
</gene>
<evidence type="ECO:0000256" key="1">
    <source>
        <dbReference type="SAM" id="MobiDB-lite"/>
    </source>
</evidence>
<feature type="non-terminal residue" evidence="2">
    <location>
        <position position="458"/>
    </location>
</feature>
<accession>A0ABN9Y925</accession>
<evidence type="ECO:0000313" key="2">
    <source>
        <dbReference type="EMBL" id="CAK0909160.1"/>
    </source>
</evidence>
<comment type="caution">
    <text evidence="2">The sequence shown here is derived from an EMBL/GenBank/DDBJ whole genome shotgun (WGS) entry which is preliminary data.</text>
</comment>
<evidence type="ECO:0008006" key="4">
    <source>
        <dbReference type="Google" id="ProtNLM"/>
    </source>
</evidence>
<feature type="region of interest" description="Disordered" evidence="1">
    <location>
        <begin position="1"/>
        <end position="53"/>
    </location>
</feature>
<name>A0ABN9Y925_9DINO</name>
<proteinExistence type="predicted"/>
<dbReference type="EMBL" id="CAUYUJ010022146">
    <property type="protein sequence ID" value="CAK0909160.1"/>
    <property type="molecule type" value="Genomic_DNA"/>
</dbReference>
<reference evidence="2" key="1">
    <citation type="submission" date="2023-10" db="EMBL/GenBank/DDBJ databases">
        <authorList>
            <person name="Chen Y."/>
            <person name="Shah S."/>
            <person name="Dougan E. K."/>
            <person name="Thang M."/>
            <person name="Chan C."/>
        </authorList>
    </citation>
    <scope>NUCLEOTIDE SEQUENCE [LARGE SCALE GENOMIC DNA]</scope>
</reference>
<organism evidence="2 3">
    <name type="scientific">Prorocentrum cordatum</name>
    <dbReference type="NCBI Taxonomy" id="2364126"/>
    <lineage>
        <taxon>Eukaryota</taxon>
        <taxon>Sar</taxon>
        <taxon>Alveolata</taxon>
        <taxon>Dinophyceae</taxon>
        <taxon>Prorocentrales</taxon>
        <taxon>Prorocentraceae</taxon>
        <taxon>Prorocentrum</taxon>
    </lineage>
</organism>
<feature type="region of interest" description="Disordered" evidence="1">
    <location>
        <begin position="279"/>
        <end position="307"/>
    </location>
</feature>
<dbReference type="Proteomes" id="UP001189429">
    <property type="component" value="Unassembled WGS sequence"/>
</dbReference>
<protein>
    <recommendedName>
        <fullName evidence="4">Reverse transcriptase domain-containing protein</fullName>
    </recommendedName>
</protein>
<keyword evidence="3" id="KW-1185">Reference proteome</keyword>
<sequence length="458" mass="49624">MDEAGERPTSASANRPLGRMVPRDLPPLPSAPLNPARGSRVLPRRAARKLDRETAVGRRVNDCAAALANTHGDGDVCSEAALKELLDQDSLGCNPDGPTAAAPRDRDLVARPESAGRVSLLEALPEPDRQEVIDGESSPLFRADEVRPGAAKVHCDKTLRNNRDERVAFVQDLPRRDMAQLRARRDFEIRVFSAKKKAGNVRLIVDARAVNQALKRPTSTHSASTAALAGLGAEPDDQLAFSLQDIADCFFQLRAPAHRELLRDGGLGGIESELERRRLAPGARAQPAPRAAHVDDEISASSQPGATKQARRQAAAAMAQVGLPLREVEAGQSVAEAPGMELDGVQLKARLARAKRRRLLRGTRALLRRRRVAGQEVEKLTGHFTHAMLLGRPALSAFRSARDFGRRHYRGPVALWPSARQELVNAMNLLPVLMVEPSLPRPGPTTCSDATLKGYAAQ</sequence>
<feature type="compositionally biased region" description="Low complexity" evidence="1">
    <location>
        <begin position="280"/>
        <end position="291"/>
    </location>
</feature>
<evidence type="ECO:0000313" key="3">
    <source>
        <dbReference type="Proteomes" id="UP001189429"/>
    </source>
</evidence>